<reference evidence="2 3" key="1">
    <citation type="journal article" date="2020" name="BMC Genomics">
        <title>Intraspecific diversification of the crop wild relative Brassica cretica Lam. using demographic model selection.</title>
        <authorList>
            <person name="Kioukis A."/>
            <person name="Michalopoulou V.A."/>
            <person name="Briers L."/>
            <person name="Pirintsos S."/>
            <person name="Studholme D.J."/>
            <person name="Pavlidis P."/>
            <person name="Sarris P.F."/>
        </authorList>
    </citation>
    <scope>NUCLEOTIDE SEQUENCE [LARGE SCALE GENOMIC DNA]</scope>
    <source>
        <strain evidence="3">cv. PFS-1207/04</strain>
    </source>
</reference>
<evidence type="ECO:0000313" key="3">
    <source>
        <dbReference type="Proteomes" id="UP000266723"/>
    </source>
</evidence>
<feature type="region of interest" description="Disordered" evidence="1">
    <location>
        <begin position="1"/>
        <end position="33"/>
    </location>
</feature>
<evidence type="ECO:0000256" key="1">
    <source>
        <dbReference type="SAM" id="MobiDB-lite"/>
    </source>
</evidence>
<proteinExistence type="predicted"/>
<feature type="compositionally biased region" description="Basic residues" evidence="1">
    <location>
        <begin position="8"/>
        <end position="20"/>
    </location>
</feature>
<keyword evidence="3" id="KW-1185">Reference proteome</keyword>
<gene>
    <name evidence="2" type="ORF">DY000_02036313</name>
</gene>
<feature type="region of interest" description="Disordered" evidence="1">
    <location>
        <begin position="56"/>
        <end position="116"/>
    </location>
</feature>
<feature type="compositionally biased region" description="Basic and acidic residues" evidence="1">
    <location>
        <begin position="56"/>
        <end position="71"/>
    </location>
</feature>
<organism evidence="2 3">
    <name type="scientific">Brassica cretica</name>
    <name type="common">Mustard</name>
    <dbReference type="NCBI Taxonomy" id="69181"/>
    <lineage>
        <taxon>Eukaryota</taxon>
        <taxon>Viridiplantae</taxon>
        <taxon>Streptophyta</taxon>
        <taxon>Embryophyta</taxon>
        <taxon>Tracheophyta</taxon>
        <taxon>Spermatophyta</taxon>
        <taxon>Magnoliopsida</taxon>
        <taxon>eudicotyledons</taxon>
        <taxon>Gunneridae</taxon>
        <taxon>Pentapetalae</taxon>
        <taxon>rosids</taxon>
        <taxon>malvids</taxon>
        <taxon>Brassicales</taxon>
        <taxon>Brassicaceae</taxon>
        <taxon>Brassiceae</taxon>
        <taxon>Brassica</taxon>
    </lineage>
</organism>
<protein>
    <submittedName>
        <fullName evidence="2">Uncharacterized protein</fullName>
    </submittedName>
</protein>
<sequence length="116" mass="13167">MPQPDRHQSKKPPEHRHRNPRYAGARNRRASNETTFLQAESILDLFEISSVLREPRATETHTSHAIPDPKTRPPLLTTRVGDVRLCKPSPPGDKTDEAMLKEPTTSRRLEPATTEL</sequence>
<comment type="caution">
    <text evidence="2">The sequence shown here is derived from an EMBL/GenBank/DDBJ whole genome shotgun (WGS) entry which is preliminary data.</text>
</comment>
<name>A0ABQ7BDP1_BRACR</name>
<accession>A0ABQ7BDP1</accession>
<feature type="compositionally biased region" description="Basic and acidic residues" evidence="1">
    <location>
        <begin position="93"/>
        <end position="110"/>
    </location>
</feature>
<dbReference type="Proteomes" id="UP000266723">
    <property type="component" value="Unassembled WGS sequence"/>
</dbReference>
<dbReference type="EMBL" id="QGKV02001507">
    <property type="protein sequence ID" value="KAF3530417.1"/>
    <property type="molecule type" value="Genomic_DNA"/>
</dbReference>
<evidence type="ECO:0000313" key="2">
    <source>
        <dbReference type="EMBL" id="KAF3530417.1"/>
    </source>
</evidence>